<dbReference type="AlphaFoldDB" id="A0A4P6M2L0"/>
<evidence type="ECO:0000313" key="2">
    <source>
        <dbReference type="EMBL" id="QBE98909.1"/>
    </source>
</evidence>
<gene>
    <name evidence="2" type="ORF">PMF13cell1_04478</name>
</gene>
<dbReference type="RefSeq" id="WP_279232385.1">
    <property type="nucleotide sequence ID" value="NZ_CP035945.1"/>
</dbReference>
<sequence length="43" mass="5325">MDNSKKENEQEKMKRREKEMQEEIEKARKEGKSEAWIRMNLDI</sequence>
<feature type="region of interest" description="Disordered" evidence="1">
    <location>
        <begin position="1"/>
        <end position="32"/>
    </location>
</feature>
<proteinExistence type="predicted"/>
<evidence type="ECO:0000313" key="3">
    <source>
        <dbReference type="Proteomes" id="UP000289794"/>
    </source>
</evidence>
<dbReference type="Proteomes" id="UP000289794">
    <property type="component" value="Chromosome"/>
</dbReference>
<accession>A0A4P6M2L0</accession>
<name>A0A4P6M2L0_9FIRM</name>
<dbReference type="EMBL" id="CP035945">
    <property type="protein sequence ID" value="QBE98909.1"/>
    <property type="molecule type" value="Genomic_DNA"/>
</dbReference>
<reference evidence="2 3" key="1">
    <citation type="submission" date="2019-01" db="EMBL/GenBank/DDBJ databases">
        <title>PMF-metabolizing Aryl O-demethylase.</title>
        <authorList>
            <person name="Kim M."/>
        </authorList>
    </citation>
    <scope>NUCLEOTIDE SEQUENCE [LARGE SCALE GENOMIC DNA]</scope>
    <source>
        <strain evidence="2 3">PMF1</strain>
    </source>
</reference>
<organism evidence="2 3">
    <name type="scientific">Blautia producta</name>
    <dbReference type="NCBI Taxonomy" id="33035"/>
    <lineage>
        <taxon>Bacteria</taxon>
        <taxon>Bacillati</taxon>
        <taxon>Bacillota</taxon>
        <taxon>Clostridia</taxon>
        <taxon>Lachnospirales</taxon>
        <taxon>Lachnospiraceae</taxon>
        <taxon>Blautia</taxon>
    </lineage>
</organism>
<evidence type="ECO:0000256" key="1">
    <source>
        <dbReference type="SAM" id="MobiDB-lite"/>
    </source>
</evidence>
<dbReference type="KEGG" id="bpro:PMF13cell1_04478"/>
<protein>
    <submittedName>
        <fullName evidence="2">Uncharacterized protein</fullName>
    </submittedName>
</protein>